<dbReference type="Pfam" id="PF14214">
    <property type="entry name" value="Helitron_like_N"/>
    <property type="match status" value="1"/>
</dbReference>
<feature type="domain" description="Helitron helicase-like" evidence="1">
    <location>
        <begin position="41"/>
        <end position="111"/>
    </location>
</feature>
<proteinExistence type="predicted"/>
<name>A0A2X0M5W8_9BASI</name>
<keyword evidence="3" id="KW-1185">Reference proteome</keyword>
<organism evidence="2 3">
    <name type="scientific">Microbotryum silenes-dioicae</name>
    <dbReference type="NCBI Taxonomy" id="796604"/>
    <lineage>
        <taxon>Eukaryota</taxon>
        <taxon>Fungi</taxon>
        <taxon>Dikarya</taxon>
        <taxon>Basidiomycota</taxon>
        <taxon>Pucciniomycotina</taxon>
        <taxon>Microbotryomycetes</taxon>
        <taxon>Microbotryales</taxon>
        <taxon>Microbotryaceae</taxon>
        <taxon>Microbotryum</taxon>
    </lineage>
</organism>
<reference evidence="2 3" key="1">
    <citation type="submission" date="2016-11" db="EMBL/GenBank/DDBJ databases">
        <authorList>
            <person name="Jaros S."/>
            <person name="Januszkiewicz K."/>
            <person name="Wedrychowicz H."/>
        </authorList>
    </citation>
    <scope>NUCLEOTIDE SEQUENCE [LARGE SCALE GENOMIC DNA]</scope>
</reference>
<evidence type="ECO:0000313" key="3">
    <source>
        <dbReference type="Proteomes" id="UP000249464"/>
    </source>
</evidence>
<evidence type="ECO:0000259" key="1">
    <source>
        <dbReference type="Pfam" id="PF14214"/>
    </source>
</evidence>
<sequence length="112" mass="12821">MLRRREVFPQLAFRVPKEKVARIGAALLEIDMDVVSEMIKKSKDTKRYKATTKAEKHINRILAELQSPGYKIHGTTGQMLDVRNEIHGYVNAFGMYTLFVTVNPADLHPPLR</sequence>
<evidence type="ECO:0000313" key="2">
    <source>
        <dbReference type="EMBL" id="SGY55807.1"/>
    </source>
</evidence>
<dbReference type="Proteomes" id="UP000249464">
    <property type="component" value="Unassembled WGS sequence"/>
</dbReference>
<dbReference type="AlphaFoldDB" id="A0A2X0M5W8"/>
<dbReference type="EMBL" id="FQNC01000044">
    <property type="protein sequence ID" value="SGY55807.1"/>
    <property type="molecule type" value="Genomic_DNA"/>
</dbReference>
<accession>A0A2X0M5W8</accession>
<gene>
    <name evidence="2" type="primary">BQ5605_C006g04079</name>
    <name evidence="2" type="ORF">BQ5605_C006G04079</name>
</gene>
<dbReference type="InterPro" id="IPR025476">
    <property type="entry name" value="Helitron_helicase-like"/>
</dbReference>
<protein>
    <submittedName>
        <fullName evidence="2">BQ5605_C006g04079 protein</fullName>
    </submittedName>
</protein>